<sequence>MKALVEEPVERGRLGKRRRENAPAGSKKRRTVWVTAEEEARLIARAARERVTVPNLLMSAALSESSETPTQRKAAMAELMALHTLLARVSNNVNQIARHANAGEDFPQDAAAVLGYVRQVAGRIDRTIEGLM</sequence>
<dbReference type="EMBL" id="FNKH01000002">
    <property type="protein sequence ID" value="SDQ68224.1"/>
    <property type="molecule type" value="Genomic_DNA"/>
</dbReference>
<accession>A0A1H1CVJ8</accession>
<dbReference type="InterPro" id="IPR053842">
    <property type="entry name" value="NikA-like"/>
</dbReference>
<proteinExistence type="predicted"/>
<keyword evidence="3" id="KW-1185">Reference proteome</keyword>
<dbReference type="Pfam" id="PF21983">
    <property type="entry name" value="NikA-like"/>
    <property type="match status" value="1"/>
</dbReference>
<gene>
    <name evidence="2" type="ORF">SAMN04489742_2114</name>
</gene>
<protein>
    <submittedName>
        <fullName evidence="2">Mobilisation protein (MobC)</fullName>
    </submittedName>
</protein>
<dbReference type="AlphaFoldDB" id="A0A1H1CVJ8"/>
<evidence type="ECO:0000256" key="1">
    <source>
        <dbReference type="SAM" id="MobiDB-lite"/>
    </source>
</evidence>
<dbReference type="RefSeq" id="WP_236777458.1">
    <property type="nucleotide sequence ID" value="NZ_CP018863.1"/>
</dbReference>
<name>A0A1H1CVJ8_9MICC</name>
<dbReference type="Proteomes" id="UP000181917">
    <property type="component" value="Unassembled WGS sequence"/>
</dbReference>
<feature type="compositionally biased region" description="Basic and acidic residues" evidence="1">
    <location>
        <begin position="1"/>
        <end position="13"/>
    </location>
</feature>
<dbReference type="STRING" id="37928.SAMN04489742_2114"/>
<evidence type="ECO:0000313" key="3">
    <source>
        <dbReference type="Proteomes" id="UP000181917"/>
    </source>
</evidence>
<feature type="region of interest" description="Disordered" evidence="1">
    <location>
        <begin position="1"/>
        <end position="30"/>
    </location>
</feature>
<evidence type="ECO:0000313" key="2">
    <source>
        <dbReference type="EMBL" id="SDQ68224.1"/>
    </source>
</evidence>
<reference evidence="2 3" key="1">
    <citation type="submission" date="2016-10" db="EMBL/GenBank/DDBJ databases">
        <authorList>
            <person name="de Groot N.N."/>
        </authorList>
    </citation>
    <scope>NUCLEOTIDE SEQUENCE [LARGE SCALE GENOMIC DNA]</scope>
    <source>
        <strain evidence="2 3">DSM 20117</strain>
    </source>
</reference>
<organism evidence="2 3">
    <name type="scientific">Crystallibacter crystallopoietes</name>
    <dbReference type="NCBI Taxonomy" id="37928"/>
    <lineage>
        <taxon>Bacteria</taxon>
        <taxon>Bacillati</taxon>
        <taxon>Actinomycetota</taxon>
        <taxon>Actinomycetes</taxon>
        <taxon>Micrococcales</taxon>
        <taxon>Micrococcaceae</taxon>
        <taxon>Crystallibacter</taxon>
    </lineage>
</organism>